<feature type="domain" description="Calcineurin-like phosphoesterase" evidence="1">
    <location>
        <begin position="37"/>
        <end position="212"/>
    </location>
</feature>
<dbReference type="InterPro" id="IPR004843">
    <property type="entry name" value="Calcineurin-like_PHP"/>
</dbReference>
<dbReference type="Proteomes" id="UP000095419">
    <property type="component" value="Unassembled WGS sequence"/>
</dbReference>
<proteinExistence type="predicted"/>
<dbReference type="SMART" id="SM00564">
    <property type="entry name" value="PQQ"/>
    <property type="match status" value="5"/>
</dbReference>
<dbReference type="AlphaFoldDB" id="A0A173WRQ1"/>
<dbReference type="InterPro" id="IPR029052">
    <property type="entry name" value="Metallo-depent_PP-like"/>
</dbReference>
<dbReference type="GO" id="GO:0016787">
    <property type="term" value="F:hydrolase activity"/>
    <property type="evidence" value="ECO:0007669"/>
    <property type="project" value="InterPro"/>
</dbReference>
<dbReference type="Gene3D" id="3.60.21.10">
    <property type="match status" value="1"/>
</dbReference>
<sequence length="641" mass="71743">MGKLKPIIIMKRILLAICMMAVSVVSSYGQSNRASFTFAWLSDVHLNSFAYAEDDLRQAIEDINANPAVDFTILSGDVTEFGDTKEFLLLQEILKDFRKPYLLLPGNHDVNWSENGCTMFNKIFKASHFCHDWQGVRFIGCGAGPSLRMGPPHIPREEILWLDSIVRTTPREQPVIFVNHFPLNQDLSNWYEVTDILKTRNVLVALAGHLHTNRSYDAEGISAVIGRSSLRREDPIGGYNLVTVDQDSITFRERIIKTETRPAWSIVHLKMAGNASQGTADEKQDTVYYRPDFSINSNHPAVREAWKQKDVTDIASQGNIDGHLYIYTNTAGMVHALDTRNGKTVWTYATGNKIFSAPFITSQLAIVSSCDGFIYALDKQKGTVCWKYDTGYPIVACPTVTDGNIYIGSSNGKFYSLRLADGIPNWITDGLNGYIESRPATDSERVYTGTWGAMFYAMDRKSGEKIWEFNTGRGRYFSPGACWPVVLPYEKEGNLSEQVVVISSDYFVRAFTPQDGKILWASDEAKGRESLGFSPDGKTMYVKGIRNNITAADISKGSYIPLWNTQMPYESNFIPTRMETTEEYVFIPTEFGVVHAVRTDGSGIAWSHKVSHSAVTSLKNAGDRRLIVMTMDGTVTCLTYP</sequence>
<dbReference type="EMBL" id="CYZF01000001">
    <property type="protein sequence ID" value="CUN42151.1"/>
    <property type="molecule type" value="Genomic_DNA"/>
</dbReference>
<feature type="domain" description="Pyrrolo-quinoline quinone repeat" evidence="2">
    <location>
        <begin position="321"/>
        <end position="468"/>
    </location>
</feature>
<evidence type="ECO:0000259" key="1">
    <source>
        <dbReference type="Pfam" id="PF00149"/>
    </source>
</evidence>
<reference evidence="3 4" key="1">
    <citation type="submission" date="2015-09" db="EMBL/GenBank/DDBJ databases">
        <authorList>
            <consortium name="Pathogen Informatics"/>
        </authorList>
    </citation>
    <scope>NUCLEOTIDE SEQUENCE [LARGE SCALE GENOMIC DNA]</scope>
    <source>
        <strain evidence="3 4">2789STDY5608791</strain>
    </source>
</reference>
<dbReference type="SUPFAM" id="SSF50998">
    <property type="entry name" value="Quinoprotein alcohol dehydrogenase-like"/>
    <property type="match status" value="1"/>
</dbReference>
<protein>
    <submittedName>
        <fullName evidence="3">Putative PQQ-binding exported phosphoesterase</fullName>
    </submittedName>
</protein>
<dbReference type="Gene3D" id="2.130.10.10">
    <property type="entry name" value="YVTN repeat-like/Quinoprotein amine dehydrogenase"/>
    <property type="match status" value="1"/>
</dbReference>
<evidence type="ECO:0000313" key="4">
    <source>
        <dbReference type="Proteomes" id="UP000095419"/>
    </source>
</evidence>
<evidence type="ECO:0000313" key="3">
    <source>
        <dbReference type="EMBL" id="CUN42151.1"/>
    </source>
</evidence>
<name>A0A173WRQ1_BACUN</name>
<evidence type="ECO:0000259" key="2">
    <source>
        <dbReference type="Pfam" id="PF13360"/>
    </source>
</evidence>
<dbReference type="InterPro" id="IPR011047">
    <property type="entry name" value="Quinoprotein_ADH-like_sf"/>
</dbReference>
<dbReference type="InterPro" id="IPR002372">
    <property type="entry name" value="PQQ_rpt_dom"/>
</dbReference>
<feature type="domain" description="Pyrrolo-quinoline quinone repeat" evidence="2">
    <location>
        <begin position="508"/>
        <end position="636"/>
    </location>
</feature>
<gene>
    <name evidence="3" type="primary">yfgL_1</name>
    <name evidence="3" type="ORF">ERS417307_00108</name>
</gene>
<dbReference type="Pfam" id="PF00149">
    <property type="entry name" value="Metallophos"/>
    <property type="match status" value="1"/>
</dbReference>
<dbReference type="InterPro" id="IPR018391">
    <property type="entry name" value="PQQ_b-propeller_rpt"/>
</dbReference>
<accession>A0A173WRQ1</accession>
<organism evidence="3 4">
    <name type="scientific">Bacteroides uniformis</name>
    <dbReference type="NCBI Taxonomy" id="820"/>
    <lineage>
        <taxon>Bacteria</taxon>
        <taxon>Pseudomonadati</taxon>
        <taxon>Bacteroidota</taxon>
        <taxon>Bacteroidia</taxon>
        <taxon>Bacteroidales</taxon>
        <taxon>Bacteroidaceae</taxon>
        <taxon>Bacteroides</taxon>
    </lineage>
</organism>
<dbReference type="Pfam" id="PF13360">
    <property type="entry name" value="PQQ_2"/>
    <property type="match status" value="2"/>
</dbReference>
<dbReference type="InterPro" id="IPR015943">
    <property type="entry name" value="WD40/YVTN_repeat-like_dom_sf"/>
</dbReference>
<dbReference type="SUPFAM" id="SSF56300">
    <property type="entry name" value="Metallo-dependent phosphatases"/>
    <property type="match status" value="1"/>
</dbReference>
<dbReference type="PANTHER" id="PTHR34512:SF30">
    <property type="entry name" value="OUTER MEMBRANE PROTEIN ASSEMBLY FACTOR BAMB"/>
    <property type="match status" value="1"/>
</dbReference>
<dbReference type="PANTHER" id="PTHR34512">
    <property type="entry name" value="CELL SURFACE PROTEIN"/>
    <property type="match status" value="1"/>
</dbReference>